<dbReference type="Gene3D" id="1.10.8.730">
    <property type="match status" value="1"/>
</dbReference>
<feature type="domain" description="TraG P-loop" evidence="2">
    <location>
        <begin position="473"/>
        <end position="600"/>
    </location>
</feature>
<gene>
    <name evidence="3" type="ordered locus">CENSYa_0669</name>
</gene>
<organism evidence="3 4">
    <name type="scientific">Cenarchaeum symbiosum (strain A)</name>
    <dbReference type="NCBI Taxonomy" id="414004"/>
    <lineage>
        <taxon>Archaea</taxon>
        <taxon>Nitrososphaerota</taxon>
        <taxon>Candidatus Cenarchaeales</taxon>
        <taxon>Candidatus Cenarchaeaceae</taxon>
        <taxon>Candidatus Cenarchaeum</taxon>
    </lineage>
</organism>
<evidence type="ECO:0000313" key="4">
    <source>
        <dbReference type="Proteomes" id="UP000000758"/>
    </source>
</evidence>
<proteinExistence type="predicted"/>
<dbReference type="AlphaFoldDB" id="A0RVD5"/>
<dbReference type="InterPro" id="IPR002789">
    <property type="entry name" value="HerA_central"/>
</dbReference>
<dbReference type="PANTHER" id="PTHR30121">
    <property type="entry name" value="UNCHARACTERIZED PROTEIN YJGR-RELATED"/>
    <property type="match status" value="1"/>
</dbReference>
<dbReference type="SUPFAM" id="SSF52540">
    <property type="entry name" value="P-loop containing nucleoside triphosphate hydrolases"/>
    <property type="match status" value="1"/>
</dbReference>
<dbReference type="Pfam" id="PF01935">
    <property type="entry name" value="DUF87"/>
    <property type="match status" value="1"/>
</dbReference>
<reference evidence="3 4" key="1">
    <citation type="journal article" date="2006" name="Proc. Natl. Acad. Sci. U.S.A.">
        <title>Genomic analysis of the uncultivated marine crenarchaeote Cenarchaeum symbiosum.</title>
        <authorList>
            <person name="Hallam S.J."/>
            <person name="Konstantinidis K.T."/>
            <person name="Putnam N."/>
            <person name="Schleper C."/>
            <person name="Watanabe Y."/>
            <person name="Sugahara J."/>
            <person name="Preston C."/>
            <person name="de la Torre J."/>
            <person name="Richardson P.M."/>
            <person name="DeLong E.F."/>
        </authorList>
    </citation>
    <scope>NUCLEOTIDE SEQUENCE [LARGE SCALE GENOMIC DNA]</scope>
    <source>
        <strain evidence="4">A</strain>
    </source>
</reference>
<dbReference type="Proteomes" id="UP000000758">
    <property type="component" value="Chromosome"/>
</dbReference>
<dbReference type="EMBL" id="DP000238">
    <property type="protein sequence ID" value="ABK77302.1"/>
    <property type="molecule type" value="Genomic_DNA"/>
</dbReference>
<name>A0RVD5_CENSY</name>
<dbReference type="InterPro" id="IPR027417">
    <property type="entry name" value="P-loop_NTPase"/>
</dbReference>
<dbReference type="PANTHER" id="PTHR30121:SF6">
    <property type="entry name" value="SLR6007 PROTEIN"/>
    <property type="match status" value="1"/>
</dbReference>
<dbReference type="HOGENOM" id="CLU_442559_0_0_2"/>
<dbReference type="Pfam" id="PF19044">
    <property type="entry name" value="P-loop_TraG"/>
    <property type="match status" value="1"/>
</dbReference>
<evidence type="ECO:0000313" key="3">
    <source>
        <dbReference type="EMBL" id="ABK77302.1"/>
    </source>
</evidence>
<dbReference type="KEGG" id="csy:CENSYa_0669"/>
<dbReference type="InterPro" id="IPR051162">
    <property type="entry name" value="T4SS_component"/>
</dbReference>
<protein>
    <submittedName>
        <fullName evidence="3">ATPase/type IV secretory pathway component</fullName>
    </submittedName>
</protein>
<dbReference type="InterPro" id="IPR043964">
    <property type="entry name" value="P-loop_TraG"/>
</dbReference>
<evidence type="ECO:0000259" key="2">
    <source>
        <dbReference type="Pfam" id="PF19044"/>
    </source>
</evidence>
<dbReference type="STRING" id="414004.CENSYa_0669"/>
<feature type="domain" description="Helicase HerA central" evidence="1">
    <location>
        <begin position="315"/>
        <end position="388"/>
    </location>
</feature>
<dbReference type="EnsemblBacteria" id="ABK77302">
    <property type="protein sequence ID" value="ABK77302"/>
    <property type="gene ID" value="CENSYa_0669"/>
</dbReference>
<sequence>MHALCRMFGSEARKPGARGPARRPAVSYQISPTNYLILSEGERDEVLRRFVRIMAGVEKKLRVTIRNQSVQASYAGRPYRYTEKMVYFTSRQDLGPAIMAGGFKSTRLDEPVSDEISRERLHHMDMADGTLCRAYTVYDHARSISPAWINGIASLSDILNIDVSPVSPHAARRMLVSHANTLDSSANRRAREEAEEARHVNDLVQKQETVIYECGLTAMVTARDASSLAKKCAEFERQARWSQIRLLSVRGRQKATLDGWGHRFLYEGSGMAAFYPFESSDMIEADGAGGVYIGSNELTGTPVIYDYLRRSNYNMTILGSSGAGKSVAAKTYIDNFRRMLSEKYGASQPYKAYILDLHGEYAQLAEYLEMNVLNIMDRTELGLDPFHLLDTGDQAVDMLATVSEMPANLRSLAISRAQGAGSVADLVQILQNDKTGHAEDCRRAATYLLEFAEGELAGMFRGDLPLHGRTVVTLRNADKSKINAMLISLILQRIWNDIRRTERHVPKLLVIEEAWFVLSMPSTARIIDDIARSGRKENLHCLVMTQDIDEMITSPAGAAVIKNSATMMMLRLVKETAVKLQGVLALSDKERDEITMLDTGQAMVRADNNRIKLKVRPTPAQLKKFDTSAGGFTA</sequence>
<evidence type="ECO:0000259" key="1">
    <source>
        <dbReference type="Pfam" id="PF01935"/>
    </source>
</evidence>
<dbReference type="Gene3D" id="3.40.50.300">
    <property type="entry name" value="P-loop containing nucleotide triphosphate hydrolases"/>
    <property type="match status" value="1"/>
</dbReference>
<keyword evidence="4" id="KW-1185">Reference proteome</keyword>
<accession>A0RVD5</accession>